<organism evidence="2 3">
    <name type="scientific">Cephalotrichum gorgonifer</name>
    <dbReference type="NCBI Taxonomy" id="2041049"/>
    <lineage>
        <taxon>Eukaryota</taxon>
        <taxon>Fungi</taxon>
        <taxon>Dikarya</taxon>
        <taxon>Ascomycota</taxon>
        <taxon>Pezizomycotina</taxon>
        <taxon>Sordariomycetes</taxon>
        <taxon>Hypocreomycetidae</taxon>
        <taxon>Microascales</taxon>
        <taxon>Microascaceae</taxon>
        <taxon>Cephalotrichum</taxon>
    </lineage>
</organism>
<feature type="region of interest" description="Disordered" evidence="1">
    <location>
        <begin position="113"/>
        <end position="159"/>
    </location>
</feature>
<dbReference type="Proteomes" id="UP001187682">
    <property type="component" value="Unassembled WGS sequence"/>
</dbReference>
<feature type="compositionally biased region" description="Polar residues" evidence="1">
    <location>
        <begin position="145"/>
        <end position="154"/>
    </location>
</feature>
<evidence type="ECO:0008006" key="4">
    <source>
        <dbReference type="Google" id="ProtNLM"/>
    </source>
</evidence>
<dbReference type="InterPro" id="IPR013078">
    <property type="entry name" value="His_Pase_superF_clade-1"/>
</dbReference>
<feature type="compositionally biased region" description="Low complexity" evidence="1">
    <location>
        <begin position="663"/>
        <end position="672"/>
    </location>
</feature>
<feature type="region of interest" description="Disordered" evidence="1">
    <location>
        <begin position="663"/>
        <end position="704"/>
    </location>
</feature>
<dbReference type="InterPro" id="IPR051710">
    <property type="entry name" value="Phosphatase_SH3-domain"/>
</dbReference>
<dbReference type="AlphaFoldDB" id="A0AAE8SRV3"/>
<name>A0AAE8SRV3_9PEZI</name>
<proteinExistence type="predicted"/>
<comment type="caution">
    <text evidence="2">The sequence shown here is derived from an EMBL/GenBank/DDBJ whole genome shotgun (WGS) entry which is preliminary data.</text>
</comment>
<dbReference type="PANTHER" id="PTHR16469">
    <property type="entry name" value="UBIQUITIN-ASSOCIATED AND SH3 DOMAIN-CONTAINING BA-RELATED"/>
    <property type="match status" value="1"/>
</dbReference>
<dbReference type="EMBL" id="ONZQ02000002">
    <property type="protein sequence ID" value="SPN98416.1"/>
    <property type="molecule type" value="Genomic_DNA"/>
</dbReference>
<sequence>MGKPPAYIFVVRHGNRLDVADKTWAANSPTPYDPPLTYGGWLQARTVGAKIASIITDAEAENEAPTGQDSDCTADPSIPGAKPKKKKRRFKVALHSSPFLRCIQTSVGISAGLCEPPGNPPPYPRQTRSNSIATSQVQRPLARRTTASSAQSPVGSGPLMNPLDLKDLKFAHRLFPKVALRLDPFLGEWLAPEYFETISPPPSASSMLATAKADLLRWEDYSKYPDPGLQAKPVIQSNGITSSSSNNNNTQLWKSDTDSPLEIVASPLDAVSNSTGDLPDVSSRVPQGGYIAPMPHYAISNNTKIPEGYVAHARDACLTVDCQWDSSSPPQNWGDGGAYGEEWTGMHRRFRNGIQHLVEWYAGCDNPTDMNWKMAPASTSGTNGTSNGHQKEDGEEEEDDVESVVVLVSHGAGCNALIGAITHQPALMDVGLASITLAVRRPMEYEAAGRNDFGETTKTYPPVHQCYDLKMTANTDHLRGVTTPAPASPINTSSRASGGAAGFRGRGNTTSSMGYQTVLGPFTYTDSSFVYGGGGGSRKSSAGATLGLGAKRESKGLSSLSTGTAMSRVQSPGHVRQTSLGLWSPIRREEDDEDFLPDFDNKRFNKGVSAAITTSGTSERVDTTAGASTDEPVDAVTTSAIEDVVSEPTFVSLMDKLTIDTSTSASSSTLTLPDFDRPTKLTEAGATGGGGLWSSGRSDWKRNS</sequence>
<feature type="region of interest" description="Disordered" evidence="1">
    <location>
        <begin position="229"/>
        <end position="255"/>
    </location>
</feature>
<feature type="region of interest" description="Disordered" evidence="1">
    <location>
        <begin position="482"/>
        <end position="504"/>
    </location>
</feature>
<feature type="compositionally biased region" description="Polar residues" evidence="1">
    <location>
        <begin position="126"/>
        <end position="138"/>
    </location>
</feature>
<feature type="compositionally biased region" description="Polar residues" evidence="1">
    <location>
        <begin position="377"/>
        <end position="388"/>
    </location>
</feature>
<dbReference type="Gene3D" id="3.40.50.1240">
    <property type="entry name" value="Phosphoglycerate mutase-like"/>
    <property type="match status" value="2"/>
</dbReference>
<gene>
    <name evidence="2" type="ORF">DNG_01461</name>
</gene>
<dbReference type="SUPFAM" id="SSF53254">
    <property type="entry name" value="Phosphoglycerate mutase-like"/>
    <property type="match status" value="1"/>
</dbReference>
<evidence type="ECO:0000313" key="2">
    <source>
        <dbReference type="EMBL" id="SPN98416.1"/>
    </source>
</evidence>
<dbReference type="PANTHER" id="PTHR16469:SF27">
    <property type="entry name" value="UBIQUITIN-ASSOCIATED AND SH3 DOMAIN-CONTAINING BA-RELATED"/>
    <property type="match status" value="1"/>
</dbReference>
<dbReference type="SMART" id="SM00855">
    <property type="entry name" value="PGAM"/>
    <property type="match status" value="1"/>
</dbReference>
<evidence type="ECO:0000256" key="1">
    <source>
        <dbReference type="SAM" id="MobiDB-lite"/>
    </source>
</evidence>
<evidence type="ECO:0000313" key="3">
    <source>
        <dbReference type="Proteomes" id="UP001187682"/>
    </source>
</evidence>
<feature type="region of interest" description="Disordered" evidence="1">
    <location>
        <begin position="375"/>
        <end position="399"/>
    </location>
</feature>
<feature type="region of interest" description="Disordered" evidence="1">
    <location>
        <begin position="61"/>
        <end position="89"/>
    </location>
</feature>
<keyword evidence="3" id="KW-1185">Reference proteome</keyword>
<protein>
    <recommendedName>
        <fullName evidence="4">His_Phos_1 domain-containing protein</fullName>
    </recommendedName>
</protein>
<accession>A0AAE8SRV3</accession>
<dbReference type="InterPro" id="IPR029033">
    <property type="entry name" value="His_PPase_superfam"/>
</dbReference>
<reference evidence="2" key="1">
    <citation type="submission" date="2018-03" db="EMBL/GenBank/DDBJ databases">
        <authorList>
            <person name="Guldener U."/>
        </authorList>
    </citation>
    <scope>NUCLEOTIDE SEQUENCE</scope>
</reference>